<feature type="compositionally biased region" description="Low complexity" evidence="4">
    <location>
        <begin position="335"/>
        <end position="347"/>
    </location>
</feature>
<dbReference type="NCBIfam" id="TIGR02937">
    <property type="entry name" value="sigma70-ECF"/>
    <property type="match status" value="1"/>
</dbReference>
<evidence type="ECO:0000256" key="1">
    <source>
        <dbReference type="ARBA" id="ARBA00023015"/>
    </source>
</evidence>
<keyword evidence="1" id="KW-0805">Transcription regulation</keyword>
<evidence type="ECO:0000256" key="4">
    <source>
        <dbReference type="SAM" id="MobiDB-lite"/>
    </source>
</evidence>
<dbReference type="InterPro" id="IPR013325">
    <property type="entry name" value="RNA_pol_sigma_r2"/>
</dbReference>
<name>A0ABR7STL2_9ACTN</name>
<evidence type="ECO:0000256" key="2">
    <source>
        <dbReference type="ARBA" id="ARBA00023082"/>
    </source>
</evidence>
<sequence length="568" mass="60874">MRSTWTLVDERPWRDTVVAAQRGDRQALDALVAGWLPLVYNVVGRALDGHADVDDVVQETMLRAVHSLDSLRDPDRFRSWLVAIAVRQVRERARRREPAAAVDPGAAAAADFAELAVLRLELDGQRREVAEAVPWLDAEDRELLSLWWLEVAGELTRGELAAAAGITRGHAAVRVQRVKGRLETARGIVRALDGTCQDLARTTADWDGRADSVWRKRIARHVRGCARCGDRREPHVPAERLLAGLALVPVSAALTVSLAASGVLGGAGKASAAAASATWTAKAVAAVTKPAVAVTAGATFVAGGAYVVTQQPEPPPQRVVVTPTAQSTARPGPTPRTSKSPTPTKSSPRADRTAPPHGAYGTVVDTADRAPDPDAPPGPLPRRGDKGVTLTGFTGMTHRGETVTLTGTGYVRIRWQVVPQARAGGLVMPTWTGLKGRLFHVASGGGHRMDDRQPGDAEGDTWMTDPVNGPTVLPEGAQQMWQNEYVWIDGTVTLHQNERGADYNLYVQPSSWQAVTDDVRTREGVVRYGLVRDTGTDKAPVPQYLTRSTPADPATVAQHSRPGPPSAR</sequence>
<protein>
    <submittedName>
        <fullName evidence="6">Sigma-70 family RNA polymerase sigma factor</fullName>
    </submittedName>
</protein>
<dbReference type="RefSeq" id="WP_187819239.1">
    <property type="nucleotide sequence ID" value="NZ_JACTVJ010000029.1"/>
</dbReference>
<dbReference type="EMBL" id="JACTVJ010000029">
    <property type="protein sequence ID" value="MBC9718819.1"/>
    <property type="molecule type" value="Genomic_DNA"/>
</dbReference>
<evidence type="ECO:0000259" key="5">
    <source>
        <dbReference type="Pfam" id="PF04542"/>
    </source>
</evidence>
<feature type="domain" description="RNA polymerase sigma-70 region 2" evidence="5">
    <location>
        <begin position="31"/>
        <end position="96"/>
    </location>
</feature>
<proteinExistence type="predicted"/>
<dbReference type="InterPro" id="IPR014284">
    <property type="entry name" value="RNA_pol_sigma-70_dom"/>
</dbReference>
<reference evidence="6 7" key="1">
    <citation type="submission" date="2020-08" db="EMBL/GenBank/DDBJ databases">
        <title>Genemic of Streptomyces polyaspartic.</title>
        <authorList>
            <person name="Liu W."/>
        </authorList>
    </citation>
    <scope>NUCLEOTIDE SEQUENCE [LARGE SCALE GENOMIC DNA]</scope>
    <source>
        <strain evidence="6 7">TRM66268-LWL</strain>
    </source>
</reference>
<dbReference type="PANTHER" id="PTHR43133">
    <property type="entry name" value="RNA POLYMERASE ECF-TYPE SIGMA FACTO"/>
    <property type="match status" value="1"/>
</dbReference>
<dbReference type="InterPro" id="IPR007627">
    <property type="entry name" value="RNA_pol_sigma70_r2"/>
</dbReference>
<dbReference type="Pfam" id="PF04542">
    <property type="entry name" value="Sigma70_r2"/>
    <property type="match status" value="1"/>
</dbReference>
<evidence type="ECO:0000313" key="6">
    <source>
        <dbReference type="EMBL" id="MBC9718819.1"/>
    </source>
</evidence>
<evidence type="ECO:0000313" key="7">
    <source>
        <dbReference type="Proteomes" id="UP000642284"/>
    </source>
</evidence>
<organism evidence="6 7">
    <name type="scientific">Streptomyces polyasparticus</name>
    <dbReference type="NCBI Taxonomy" id="2767826"/>
    <lineage>
        <taxon>Bacteria</taxon>
        <taxon>Bacillati</taxon>
        <taxon>Actinomycetota</taxon>
        <taxon>Actinomycetes</taxon>
        <taxon>Kitasatosporales</taxon>
        <taxon>Streptomycetaceae</taxon>
        <taxon>Streptomyces</taxon>
    </lineage>
</organism>
<dbReference type="InterPro" id="IPR039425">
    <property type="entry name" value="RNA_pol_sigma-70-like"/>
</dbReference>
<evidence type="ECO:0000256" key="3">
    <source>
        <dbReference type="ARBA" id="ARBA00023163"/>
    </source>
</evidence>
<keyword evidence="2" id="KW-0731">Sigma factor</keyword>
<comment type="caution">
    <text evidence="6">The sequence shown here is derived from an EMBL/GenBank/DDBJ whole genome shotgun (WGS) entry which is preliminary data.</text>
</comment>
<dbReference type="SUPFAM" id="SSF88946">
    <property type="entry name" value="Sigma2 domain of RNA polymerase sigma factors"/>
    <property type="match status" value="1"/>
</dbReference>
<keyword evidence="7" id="KW-1185">Reference proteome</keyword>
<gene>
    <name evidence="6" type="ORF">H9Y04_40460</name>
</gene>
<dbReference type="PANTHER" id="PTHR43133:SF51">
    <property type="entry name" value="RNA POLYMERASE SIGMA FACTOR"/>
    <property type="match status" value="1"/>
</dbReference>
<accession>A0ABR7STL2</accession>
<feature type="region of interest" description="Disordered" evidence="4">
    <location>
        <begin position="536"/>
        <end position="568"/>
    </location>
</feature>
<dbReference type="Proteomes" id="UP000642284">
    <property type="component" value="Unassembled WGS sequence"/>
</dbReference>
<keyword evidence="3" id="KW-0804">Transcription</keyword>
<dbReference type="Gene3D" id="1.10.1740.10">
    <property type="match status" value="1"/>
</dbReference>
<feature type="region of interest" description="Disordered" evidence="4">
    <location>
        <begin position="310"/>
        <end position="387"/>
    </location>
</feature>